<dbReference type="CDD" id="cd00146">
    <property type="entry name" value="PKD"/>
    <property type="match status" value="1"/>
</dbReference>
<dbReference type="InterPro" id="IPR013783">
    <property type="entry name" value="Ig-like_fold"/>
</dbReference>
<dbReference type="InterPro" id="IPR057708">
    <property type="entry name" value="DUF7948"/>
</dbReference>
<feature type="domain" description="PKD" evidence="1">
    <location>
        <begin position="776"/>
        <end position="810"/>
    </location>
</feature>
<keyword evidence="3" id="KW-1185">Reference proteome</keyword>
<dbReference type="PANTHER" id="PTHR35580">
    <property type="entry name" value="CELL SURFACE GLYCOPROTEIN (S-LAYER PROTEIN)-LIKE PROTEIN"/>
    <property type="match status" value="1"/>
</dbReference>
<dbReference type="InterPro" id="IPR000601">
    <property type="entry name" value="PKD_dom"/>
</dbReference>
<organism evidence="2 3">
    <name type="scientific">Wandonia haliotis</name>
    <dbReference type="NCBI Taxonomy" id="574963"/>
    <lineage>
        <taxon>Bacteria</taxon>
        <taxon>Pseudomonadati</taxon>
        <taxon>Bacteroidota</taxon>
        <taxon>Flavobacteriia</taxon>
        <taxon>Flavobacteriales</taxon>
        <taxon>Crocinitomicaceae</taxon>
        <taxon>Wandonia</taxon>
    </lineage>
</organism>
<accession>A0ABN1MUQ6</accession>
<dbReference type="Pfam" id="PF25778">
    <property type="entry name" value="DUF7948"/>
    <property type="match status" value="1"/>
</dbReference>
<comment type="caution">
    <text evidence="2">The sequence shown here is derived from an EMBL/GenBank/DDBJ whole genome shotgun (WGS) entry which is preliminary data.</text>
</comment>
<dbReference type="Proteomes" id="UP001501126">
    <property type="component" value="Unassembled WGS sequence"/>
</dbReference>
<gene>
    <name evidence="2" type="ORF">GCM10009118_31610</name>
</gene>
<dbReference type="Pfam" id="PF18911">
    <property type="entry name" value="PKD_4"/>
    <property type="match status" value="1"/>
</dbReference>
<reference evidence="2 3" key="1">
    <citation type="journal article" date="2019" name="Int. J. Syst. Evol. Microbiol.">
        <title>The Global Catalogue of Microorganisms (GCM) 10K type strain sequencing project: providing services to taxonomists for standard genome sequencing and annotation.</title>
        <authorList>
            <consortium name="The Broad Institute Genomics Platform"/>
            <consortium name="The Broad Institute Genome Sequencing Center for Infectious Disease"/>
            <person name="Wu L."/>
            <person name="Ma J."/>
        </authorList>
    </citation>
    <scope>NUCLEOTIDE SEQUENCE [LARGE SCALE GENOMIC DNA]</scope>
    <source>
        <strain evidence="2 3">JCM 16083</strain>
    </source>
</reference>
<proteinExistence type="predicted"/>
<dbReference type="InterPro" id="IPR052918">
    <property type="entry name" value="Motility_Chemotaxis_Reg"/>
</dbReference>
<dbReference type="NCBIfam" id="TIGR04131">
    <property type="entry name" value="Bac_Flav_CTERM"/>
    <property type="match status" value="1"/>
</dbReference>
<dbReference type="SMART" id="SM00089">
    <property type="entry name" value="PKD"/>
    <property type="match status" value="2"/>
</dbReference>
<dbReference type="InterPro" id="IPR035986">
    <property type="entry name" value="PKD_dom_sf"/>
</dbReference>
<dbReference type="EMBL" id="BAAAFH010000022">
    <property type="protein sequence ID" value="GAA0876751.1"/>
    <property type="molecule type" value="Genomic_DNA"/>
</dbReference>
<evidence type="ECO:0000313" key="3">
    <source>
        <dbReference type="Proteomes" id="UP001501126"/>
    </source>
</evidence>
<dbReference type="RefSeq" id="WP_343790238.1">
    <property type="nucleotide sequence ID" value="NZ_BAAAFH010000022.1"/>
</dbReference>
<dbReference type="InterPro" id="IPR022409">
    <property type="entry name" value="PKD/Chitinase_dom"/>
</dbReference>
<evidence type="ECO:0000313" key="2">
    <source>
        <dbReference type="EMBL" id="GAA0876751.1"/>
    </source>
</evidence>
<dbReference type="InterPro" id="IPR026341">
    <property type="entry name" value="T9SS_type_B"/>
</dbReference>
<dbReference type="Pfam" id="PF13585">
    <property type="entry name" value="CHU_C"/>
    <property type="match status" value="1"/>
</dbReference>
<dbReference type="SUPFAM" id="SSF49299">
    <property type="entry name" value="PKD domain"/>
    <property type="match status" value="1"/>
</dbReference>
<dbReference type="PROSITE" id="PS50093">
    <property type="entry name" value="PKD"/>
    <property type="match status" value="1"/>
</dbReference>
<protein>
    <recommendedName>
        <fullName evidence="1">PKD domain-containing protein</fullName>
    </recommendedName>
</protein>
<evidence type="ECO:0000259" key="1">
    <source>
        <dbReference type="PROSITE" id="PS50093"/>
    </source>
</evidence>
<dbReference type="PANTHER" id="PTHR35580:SF1">
    <property type="entry name" value="PHYTASE-LIKE DOMAIN-CONTAINING PROTEIN"/>
    <property type="match status" value="1"/>
</dbReference>
<name>A0ABN1MUQ6_9FLAO</name>
<sequence length="1297" mass="139983">MLVNFKTILLLIGTLISFSANTQVLLHPNRGQWHENVLYKTELVSGEILIEKKGMTFNLFDYHKSHTHGDEAHDHTNELPENAYRRQVIRTTFIGAEAPEEVLERNQVGYYRNYFLGNDSTKWKSNIHSVKGAELAEIYPGIRVVYEGKEDVLKYSFIVNPGIDPDIIRYKIEGSENVQISEDGELLVASVFGLIKESSPVAWTVDEEGNRTSVSCDFVLDKGEVYFALGEYDSEKTLVIDPELTFSSFTGATSDNWGFTACPDPWSNLYGGGIVFGTGYPVTTGVFDGTFNGGDMTGLIAGFDISITKFNPDGTQNLYSTFLGGSRNETPHSIVTNAAGELYVLGATASSNFPVTSNGFQTTFNGGVGVTPFLFFNGSDLYIAKLSPGGNTLLGSTYIGGSNNDGLSYSSNLAYNYGDCFRGEITVDDNSNVYFASTTRSGDFPMASGSLSGVQDAVYGKLSPDLSILNFSSYYGGSGFESGNSIQISPGGDLYMAGGTTSPTLNWGQGGLTTNSIGNEDAYVVRINSVTGTVLNATMLGTSQYDQGYFVQVDLDNNVYVMGQTDGNYPNAGGVWGIPNSGQFIHKLSTNLTNSFWSTTIGAGTGNPEISPTAFLVSDCYDIYLSGWGGQTNVQNSLATSSSSNNFPTTPDAYQSNTNGSNFYIAVLDGDAAYLKYATYMGGVASSANHVDGGTSRFDKNGTIYHAVCGSCGSTTNGFTTTPGVWSPSVQSTNCNLAAFKFDLSIMEAAIGDTEPIVCLPNPVIFQNSSSNGNQFFWDFGDGNTSTEINPSHLYAGPGDYQVMLVVIDTNNCYQSDTAYFDISIREFGGEVQTISDPVCPGTQVQLSASGGDTYEWSPANLLNNPNIANPIASIEETTTFEVVISNECGSDTSEVLVEVYEAQLEIIADTILCRGDTIPVDLSLGNLQSIIWSPSDVFSNSGSYPTTIFPENSTTISVEGITTDGCEVSGDLYIQVDTMVPVIDLIDSLDLCYGDEALVIASGANTYEWSPDINISSLSGSEISVWPDESMWYYLVGYNACGETPDSFYVNVIQVESLAGNDTIICPGEVAFLWADGGVAYEWTPSEGLYPQGAANVTVQPSLPTRYIVYITDDNGCTDTAGVFVDLFPPAFVQTSPDYYGFPGDPIDISAKGVGEGTYSWSPSEFLSCPNCQASSAYPEETITYTVTFVNENGCIAKDDITIHFDAIIYVPNTFTPDGNKFNGVFKAEGGNIKEYNLKIFNRWGEIIFESNNFNIGWDGTYGGKIVPDGTYIWVIEYKGPDLIPHRINGHVNLLR</sequence>
<dbReference type="Gene3D" id="2.60.40.10">
    <property type="entry name" value="Immunoglobulins"/>
    <property type="match status" value="1"/>
</dbReference>